<dbReference type="SUPFAM" id="SSF81273">
    <property type="entry name" value="H-NS histone-like proteins"/>
    <property type="match status" value="1"/>
</dbReference>
<evidence type="ECO:0000256" key="3">
    <source>
        <dbReference type="ARBA" id="ARBA00022490"/>
    </source>
</evidence>
<feature type="region of interest" description="Disordered" evidence="5">
    <location>
        <begin position="119"/>
        <end position="190"/>
    </location>
</feature>
<accession>A0A840L3V3</accession>
<dbReference type="PANTHER" id="PTHR38097:SF2">
    <property type="entry name" value="DNA-BINDING PROTEIN STPA"/>
    <property type="match status" value="1"/>
</dbReference>
<feature type="domain" description="DNA-binding protein H-NS-like C-terminal" evidence="6">
    <location>
        <begin position="59"/>
        <end position="102"/>
    </location>
</feature>
<dbReference type="Gene3D" id="4.10.430.10">
    <property type="entry name" value="Histone-like protein H-NS, C-terminal domain"/>
    <property type="match status" value="1"/>
</dbReference>
<dbReference type="InterPro" id="IPR037150">
    <property type="entry name" value="H-NS_C_dom_sf"/>
</dbReference>
<dbReference type="EMBL" id="JACHLP010000003">
    <property type="protein sequence ID" value="MBB4843194.1"/>
    <property type="molecule type" value="Genomic_DNA"/>
</dbReference>
<comment type="similarity">
    <text evidence="2">Belongs to the histone-like protein H-NS family.</text>
</comment>
<dbReference type="Pfam" id="PF00816">
    <property type="entry name" value="Histone_HNS"/>
    <property type="match status" value="1"/>
</dbReference>
<feature type="compositionally biased region" description="Basic residues" evidence="5">
    <location>
        <begin position="120"/>
        <end position="131"/>
    </location>
</feature>
<evidence type="ECO:0000256" key="5">
    <source>
        <dbReference type="SAM" id="MobiDB-lite"/>
    </source>
</evidence>
<dbReference type="GO" id="GO:0005829">
    <property type="term" value="C:cytosol"/>
    <property type="evidence" value="ECO:0007669"/>
    <property type="project" value="TreeGrafter"/>
</dbReference>
<comment type="caution">
    <text evidence="7">The sequence shown here is derived from an EMBL/GenBank/DDBJ whole genome shotgun (WGS) entry which is preliminary data.</text>
</comment>
<dbReference type="PANTHER" id="PTHR38097">
    <property type="match status" value="1"/>
</dbReference>
<evidence type="ECO:0000313" key="8">
    <source>
        <dbReference type="Proteomes" id="UP000562027"/>
    </source>
</evidence>
<dbReference type="GO" id="GO:0000976">
    <property type="term" value="F:transcription cis-regulatory region binding"/>
    <property type="evidence" value="ECO:0007669"/>
    <property type="project" value="TreeGrafter"/>
</dbReference>
<dbReference type="Proteomes" id="UP000562027">
    <property type="component" value="Unassembled WGS sequence"/>
</dbReference>
<gene>
    <name evidence="7" type="ORF">HNP55_001713</name>
</gene>
<dbReference type="GO" id="GO:0001217">
    <property type="term" value="F:DNA-binding transcription repressor activity"/>
    <property type="evidence" value="ECO:0007669"/>
    <property type="project" value="TreeGrafter"/>
</dbReference>
<dbReference type="GO" id="GO:0003681">
    <property type="term" value="F:bent DNA binding"/>
    <property type="evidence" value="ECO:0007669"/>
    <property type="project" value="TreeGrafter"/>
</dbReference>
<evidence type="ECO:0000259" key="6">
    <source>
        <dbReference type="SMART" id="SM00528"/>
    </source>
</evidence>
<dbReference type="SMART" id="SM00528">
    <property type="entry name" value="HNS"/>
    <property type="match status" value="1"/>
</dbReference>
<dbReference type="GO" id="GO:0003680">
    <property type="term" value="F:minor groove of adenine-thymine-rich DNA binding"/>
    <property type="evidence" value="ECO:0007669"/>
    <property type="project" value="TreeGrafter"/>
</dbReference>
<keyword evidence="4 7" id="KW-0238">DNA-binding</keyword>
<feature type="compositionally biased region" description="Low complexity" evidence="5">
    <location>
        <begin position="132"/>
        <end position="145"/>
    </location>
</feature>
<dbReference type="RefSeq" id="WP_184298240.1">
    <property type="nucleotide sequence ID" value="NZ_JACHLP010000003.1"/>
</dbReference>
<evidence type="ECO:0000256" key="2">
    <source>
        <dbReference type="ARBA" id="ARBA00010610"/>
    </source>
</evidence>
<keyword evidence="3" id="KW-0963">Cytoplasm</keyword>
<dbReference type="AlphaFoldDB" id="A0A840L3V3"/>
<organism evidence="7 8">
    <name type="scientific">Roseateles oligotrophus</name>
    <dbReference type="NCBI Taxonomy" id="1769250"/>
    <lineage>
        <taxon>Bacteria</taxon>
        <taxon>Pseudomonadati</taxon>
        <taxon>Pseudomonadota</taxon>
        <taxon>Betaproteobacteria</taxon>
        <taxon>Burkholderiales</taxon>
        <taxon>Sphaerotilaceae</taxon>
        <taxon>Roseateles</taxon>
    </lineage>
</organism>
<keyword evidence="8" id="KW-1185">Reference proteome</keyword>
<comment type="subcellular location">
    <subcellularLocation>
        <location evidence="1">Cytoplasm</location>
        <location evidence="1">Nucleoid</location>
    </subcellularLocation>
</comment>
<reference evidence="7 8" key="1">
    <citation type="submission" date="2020-08" db="EMBL/GenBank/DDBJ databases">
        <title>Functional genomics of gut bacteria from endangered species of beetles.</title>
        <authorList>
            <person name="Carlos-Shanley C."/>
        </authorList>
    </citation>
    <scope>NUCLEOTIDE SEQUENCE [LARGE SCALE GENOMIC DNA]</scope>
    <source>
        <strain evidence="7 8">S00239</strain>
    </source>
</reference>
<evidence type="ECO:0000313" key="7">
    <source>
        <dbReference type="EMBL" id="MBB4843194.1"/>
    </source>
</evidence>
<feature type="compositionally biased region" description="Low complexity" evidence="5">
    <location>
        <begin position="176"/>
        <end position="190"/>
    </location>
</feature>
<dbReference type="GO" id="GO:0032993">
    <property type="term" value="C:protein-DNA complex"/>
    <property type="evidence" value="ECO:0007669"/>
    <property type="project" value="TreeGrafter"/>
</dbReference>
<evidence type="ECO:0000256" key="1">
    <source>
        <dbReference type="ARBA" id="ARBA00004453"/>
    </source>
</evidence>
<proteinExistence type="inferred from homology"/>
<evidence type="ECO:0000256" key="4">
    <source>
        <dbReference type="ARBA" id="ARBA00023125"/>
    </source>
</evidence>
<dbReference type="GO" id="GO:0009295">
    <property type="term" value="C:nucleoid"/>
    <property type="evidence" value="ECO:0007669"/>
    <property type="project" value="UniProtKB-SubCell"/>
</dbReference>
<name>A0A840L3V3_9BURK</name>
<dbReference type="InterPro" id="IPR027444">
    <property type="entry name" value="H-NS_C_dom"/>
</dbReference>
<sequence>MNKSYARLMSDIEKLQKKAADIQTNVIDRIRRDIAQHGLTVEQLFGGAPNKTTSRRVSTKSISKKVAKFADELGNTWSGMGKRPGWLKSALDAGKQIDDFLVTSANKAVASVSKAVSAKPAKKKTAAKKVTKPLVKTTSKAAPKPAAKKTAKSVATKATSGSKVNTPKKRSAKSGTAATKTAAANATLAT</sequence>
<protein>
    <submittedName>
        <fullName evidence="7">DNA-binding protein H-NS</fullName>
    </submittedName>
</protein>